<sequence>MILTGSELRKKFLQFFASKEHLVLPSASLIPQDDPSLLLIGAGMAPFKPFFTGKMKPPSERISTCQKCIRTGDIENVGRTARHHTFFEMLGNFSFGNYFKKEAIAWAWEFLTEEIKLPKDKLWITIHTSDDEAFDIWRNEIGIYAEKIIRLEDNFWEIGPGPCGPCSEIHFDLGEARGCGKPDCQVGCSCDRYLEIWNLVFTQFDRDEAGNYTPLAKKNIDTGAGLERIASVLQGKPSNFETDLLFPIIEHTMKVAGVSYGTSAKTDVSLKVIADHARSVTVMIADGVLPSNEGRGYVLRRVLRRAVRHGRLMGIERPFLADIVDVVADIFADVYSDLNEKKAFIKKVIQQEEERFHTTLAQGIELLNAHVNDMKQRNDILLDGATAFKLYDTFGFPWELTFEILEENGMQLDKAAFDEAMKEQRERARSARQERDDKIIIPDLSALVTQRVTYNPAAETAKILVLLQDGKVVETAHAGEDVTVILDSTPFYAEGGGQVGDTGEIVSPTGRMQVANAKKLPDGTTYHIGEVIEGALTLGEVVGVRPDSCRKRSTARNHTATHLLQAALRHVLGTHVNQAGSLVTPERLRFDFSHFASITQEELSRIEDFVNSAILTNTPVGIIETSQETAKEMGAMALFGEKYGETVRVIVVGNVSRELCGGTHVEGTGEIGLFRIISESSVGAGMRRIEAVTGYGALEYVKSREALLQEAAALLKSRPEEISAKIQGLFVKAKELEHELAAVQGGMAKATVEKLLAEIVDVNGIEFAVGQVKAGDMDELRSLADMVRDRMTTGVVVLGAVQEGKVSFVAMATQAAQAKGVHAGNIIKEVAKAAGGGGGGRADMAQAGGKNPEKLIEALAVARTVVDSQIKK</sequence>
<dbReference type="EMBL" id="LSGP01000013">
    <property type="protein sequence ID" value="KYZ77544.1"/>
    <property type="molecule type" value="Genomic_DNA"/>
</dbReference>
<evidence type="ECO:0000256" key="5">
    <source>
        <dbReference type="ARBA" id="ARBA00022741"/>
    </source>
</evidence>
<keyword evidence="5 13" id="KW-0547">Nucleotide-binding</keyword>
<dbReference type="SUPFAM" id="SSF55681">
    <property type="entry name" value="Class II aaRS and biotin synthetases"/>
    <property type="match status" value="1"/>
</dbReference>
<dbReference type="GO" id="GO:0000049">
    <property type="term" value="F:tRNA binding"/>
    <property type="evidence" value="ECO:0007669"/>
    <property type="project" value="UniProtKB-KW"/>
</dbReference>
<dbReference type="SMART" id="SM00863">
    <property type="entry name" value="tRNA_SAD"/>
    <property type="match status" value="1"/>
</dbReference>
<evidence type="ECO:0000256" key="11">
    <source>
        <dbReference type="ARBA" id="ARBA00024779"/>
    </source>
</evidence>
<keyword evidence="13" id="KW-0963">Cytoplasm</keyword>
<dbReference type="HAMAP" id="MF_00036_B">
    <property type="entry name" value="Ala_tRNA_synth_B"/>
    <property type="match status" value="1"/>
</dbReference>
<dbReference type="Gene3D" id="3.30.930.10">
    <property type="entry name" value="Bira Bifunctional Protein, Domain 2"/>
    <property type="match status" value="1"/>
</dbReference>
<evidence type="ECO:0000256" key="10">
    <source>
        <dbReference type="ARBA" id="ARBA00023146"/>
    </source>
</evidence>
<dbReference type="FunFam" id="3.30.980.10:FF:000004">
    <property type="entry name" value="Alanine--tRNA ligase, cytoplasmic"/>
    <property type="match status" value="1"/>
</dbReference>
<dbReference type="InterPro" id="IPR023033">
    <property type="entry name" value="Ala_tRNA_ligase_euk/bac"/>
</dbReference>
<dbReference type="GO" id="GO:0002161">
    <property type="term" value="F:aminoacyl-tRNA deacylase activity"/>
    <property type="evidence" value="ECO:0007669"/>
    <property type="project" value="TreeGrafter"/>
</dbReference>
<dbReference type="Pfam" id="PF07973">
    <property type="entry name" value="tRNA_SAD"/>
    <property type="match status" value="1"/>
</dbReference>
<dbReference type="FunFam" id="3.10.310.40:FF:000001">
    <property type="entry name" value="Alanine--tRNA ligase"/>
    <property type="match status" value="1"/>
</dbReference>
<proteinExistence type="inferred from homology"/>
<comment type="catalytic activity">
    <reaction evidence="12 13">
        <text>tRNA(Ala) + L-alanine + ATP = L-alanyl-tRNA(Ala) + AMP + diphosphate</text>
        <dbReference type="Rhea" id="RHEA:12540"/>
        <dbReference type="Rhea" id="RHEA-COMP:9657"/>
        <dbReference type="Rhea" id="RHEA-COMP:9923"/>
        <dbReference type="ChEBI" id="CHEBI:30616"/>
        <dbReference type="ChEBI" id="CHEBI:33019"/>
        <dbReference type="ChEBI" id="CHEBI:57972"/>
        <dbReference type="ChEBI" id="CHEBI:78442"/>
        <dbReference type="ChEBI" id="CHEBI:78497"/>
        <dbReference type="ChEBI" id="CHEBI:456215"/>
        <dbReference type="EC" id="6.1.1.7"/>
    </reaction>
</comment>
<dbReference type="GO" id="GO:0140096">
    <property type="term" value="F:catalytic activity, acting on a protein"/>
    <property type="evidence" value="ECO:0007669"/>
    <property type="project" value="UniProtKB-ARBA"/>
</dbReference>
<dbReference type="Pfam" id="PF02272">
    <property type="entry name" value="DHHA1"/>
    <property type="match status" value="1"/>
</dbReference>
<keyword evidence="16" id="KW-1185">Reference proteome</keyword>
<evidence type="ECO:0000256" key="6">
    <source>
        <dbReference type="ARBA" id="ARBA00022833"/>
    </source>
</evidence>
<evidence type="ECO:0000256" key="4">
    <source>
        <dbReference type="ARBA" id="ARBA00022723"/>
    </source>
</evidence>
<dbReference type="Gene3D" id="3.30.54.20">
    <property type="match status" value="1"/>
</dbReference>
<comment type="function">
    <text evidence="11 13">Catalyzes the attachment of alanine to tRNA(Ala) in a two-step reaction: alanine is first activated by ATP to form Ala-AMP and then transferred to the acceptor end of tRNA(Ala). Also edits incorrectly charged Ser-tRNA(Ala) and Gly-tRNA(Ala) via its editing domain.</text>
</comment>
<dbReference type="FunFam" id="3.30.54.20:FF:000001">
    <property type="entry name" value="Alanine--tRNA ligase"/>
    <property type="match status" value="1"/>
</dbReference>
<dbReference type="GO" id="GO:0004813">
    <property type="term" value="F:alanine-tRNA ligase activity"/>
    <property type="evidence" value="ECO:0007669"/>
    <property type="project" value="UniProtKB-UniRule"/>
</dbReference>
<accession>A0A154BU40</accession>
<dbReference type="InterPro" id="IPR003156">
    <property type="entry name" value="DHHA1_dom"/>
</dbReference>
<comment type="subcellular location">
    <subcellularLocation>
        <location evidence="13">Cytoplasm</location>
    </subcellularLocation>
</comment>
<feature type="domain" description="Alanyl-transfer RNA synthetases family profile" evidence="14">
    <location>
        <begin position="3"/>
        <end position="703"/>
    </location>
</feature>
<dbReference type="GO" id="GO:0005829">
    <property type="term" value="C:cytosol"/>
    <property type="evidence" value="ECO:0007669"/>
    <property type="project" value="TreeGrafter"/>
</dbReference>
<dbReference type="CDD" id="cd00673">
    <property type="entry name" value="AlaRS_core"/>
    <property type="match status" value="1"/>
</dbReference>
<dbReference type="InterPro" id="IPR050058">
    <property type="entry name" value="Ala-tRNA_ligase"/>
</dbReference>
<feature type="binding site" evidence="13">
    <location>
        <position position="562"/>
    </location>
    <ligand>
        <name>Zn(2+)</name>
        <dbReference type="ChEBI" id="CHEBI:29105"/>
    </ligand>
</feature>
<dbReference type="SUPFAM" id="SSF50447">
    <property type="entry name" value="Translation proteins"/>
    <property type="match status" value="1"/>
</dbReference>
<dbReference type="Gene3D" id="3.30.980.10">
    <property type="entry name" value="Threonyl-trna Synthetase, Chain A, domain 2"/>
    <property type="match status" value="1"/>
</dbReference>
<dbReference type="AlphaFoldDB" id="A0A154BU40"/>
<keyword evidence="10 13" id="KW-0030">Aminoacyl-tRNA synthetase</keyword>
<evidence type="ECO:0000256" key="12">
    <source>
        <dbReference type="ARBA" id="ARBA00048300"/>
    </source>
</evidence>
<dbReference type="GO" id="GO:0005524">
    <property type="term" value="F:ATP binding"/>
    <property type="evidence" value="ECO:0007669"/>
    <property type="project" value="UniProtKB-UniRule"/>
</dbReference>
<dbReference type="InterPro" id="IPR018163">
    <property type="entry name" value="Thr/Ala-tRNA-synth_IIc_edit"/>
</dbReference>
<reference evidence="15 16" key="1">
    <citation type="submission" date="2016-02" db="EMBL/GenBank/DDBJ databases">
        <title>Anaerosporomusa subterraneum gen. nov., sp. nov., a spore-forming obligate anaerobe isolated from saprolite.</title>
        <authorList>
            <person name="Choi J.K."/>
            <person name="Shah M."/>
            <person name="Yee N."/>
        </authorList>
    </citation>
    <scope>NUCLEOTIDE SEQUENCE [LARGE SCALE GENOMIC DNA]</scope>
    <source>
        <strain evidence="15 16">RU4</strain>
    </source>
</reference>
<dbReference type="InterPro" id="IPR009000">
    <property type="entry name" value="Transl_B-barrel_sf"/>
</dbReference>
<evidence type="ECO:0000259" key="14">
    <source>
        <dbReference type="PROSITE" id="PS50860"/>
    </source>
</evidence>
<keyword evidence="6 13" id="KW-0862">Zinc</keyword>
<dbReference type="SUPFAM" id="SSF101353">
    <property type="entry name" value="Putative anticodon-binding domain of alanyl-tRNA synthetase (AlaRS)"/>
    <property type="match status" value="1"/>
</dbReference>
<dbReference type="InterPro" id="IPR018164">
    <property type="entry name" value="Ala-tRNA-synth_IIc_N"/>
</dbReference>
<dbReference type="GO" id="GO:0008270">
    <property type="term" value="F:zinc ion binding"/>
    <property type="evidence" value="ECO:0007669"/>
    <property type="project" value="UniProtKB-UniRule"/>
</dbReference>
<dbReference type="STRING" id="1794912.AXX12_05405"/>
<comment type="caution">
    <text evidence="15">The sequence shown here is derived from an EMBL/GenBank/DDBJ whole genome shotgun (WGS) entry which is preliminary data.</text>
</comment>
<evidence type="ECO:0000256" key="3">
    <source>
        <dbReference type="ARBA" id="ARBA00022598"/>
    </source>
</evidence>
<dbReference type="NCBIfam" id="TIGR00344">
    <property type="entry name" value="alaS"/>
    <property type="match status" value="1"/>
</dbReference>
<comment type="domain">
    <text evidence="13">Consists of three domains; the N-terminal catalytic domain, the editing domain and the C-terminal C-Ala domain. The editing domain removes incorrectly charged amino acids, while the C-Ala domain, along with tRNA(Ala), serves as a bridge to cooperatively bring together the editing and aminoacylation centers thus stimulating deacylation of misacylated tRNAs.</text>
</comment>
<dbReference type="FunFam" id="3.30.930.10:FF:000004">
    <property type="entry name" value="Alanine--tRNA ligase"/>
    <property type="match status" value="1"/>
</dbReference>
<protein>
    <recommendedName>
        <fullName evidence="13">Alanine--tRNA ligase</fullName>
        <ecNumber evidence="13">6.1.1.7</ecNumber>
    </recommendedName>
    <alternativeName>
        <fullName evidence="13">Alanyl-tRNA synthetase</fullName>
        <shortName evidence="13">AlaRS</shortName>
    </alternativeName>
</protein>
<dbReference type="InterPro" id="IPR018165">
    <property type="entry name" value="Ala-tRNA-synth_IIc_core"/>
</dbReference>
<organism evidence="15 16">
    <name type="scientific">Anaerosporomusa subterranea</name>
    <dbReference type="NCBI Taxonomy" id="1794912"/>
    <lineage>
        <taxon>Bacteria</taxon>
        <taxon>Bacillati</taxon>
        <taxon>Bacillota</taxon>
        <taxon>Negativicutes</taxon>
        <taxon>Acetonemataceae</taxon>
        <taxon>Anaerosporomusa</taxon>
    </lineage>
</organism>
<comment type="similarity">
    <text evidence="1 13">Belongs to the class-II aminoacyl-tRNA synthetase family.</text>
</comment>
<keyword evidence="9 13" id="KW-0648">Protein biosynthesis</keyword>
<dbReference type="PRINTS" id="PR00980">
    <property type="entry name" value="TRNASYNTHALA"/>
</dbReference>
<dbReference type="Gene3D" id="2.40.30.130">
    <property type="match status" value="1"/>
</dbReference>
<dbReference type="SUPFAM" id="SSF55186">
    <property type="entry name" value="ThrRS/AlaRS common domain"/>
    <property type="match status" value="1"/>
</dbReference>
<dbReference type="InterPro" id="IPR045864">
    <property type="entry name" value="aa-tRNA-synth_II/BPL/LPL"/>
</dbReference>
<dbReference type="InterPro" id="IPR002318">
    <property type="entry name" value="Ala-tRNA-lgiase_IIc"/>
</dbReference>
<evidence type="ECO:0000313" key="15">
    <source>
        <dbReference type="EMBL" id="KYZ77544.1"/>
    </source>
</evidence>
<dbReference type="InterPro" id="IPR012947">
    <property type="entry name" value="tRNA_SAD"/>
</dbReference>
<dbReference type="Gene3D" id="6.10.250.550">
    <property type="match status" value="1"/>
</dbReference>
<feature type="binding site" evidence="13">
    <location>
        <position position="558"/>
    </location>
    <ligand>
        <name>Zn(2+)</name>
        <dbReference type="ChEBI" id="CHEBI:29105"/>
    </ligand>
</feature>
<dbReference type="EC" id="6.1.1.7" evidence="13"/>
<evidence type="ECO:0000256" key="9">
    <source>
        <dbReference type="ARBA" id="ARBA00022917"/>
    </source>
</evidence>
<evidence type="ECO:0000256" key="8">
    <source>
        <dbReference type="ARBA" id="ARBA00022884"/>
    </source>
</evidence>
<evidence type="ECO:0000313" key="16">
    <source>
        <dbReference type="Proteomes" id="UP000076268"/>
    </source>
</evidence>
<keyword evidence="4 13" id="KW-0479">Metal-binding</keyword>
<feature type="binding site" evidence="13">
    <location>
        <position position="664"/>
    </location>
    <ligand>
        <name>Zn(2+)</name>
        <dbReference type="ChEBI" id="CHEBI:29105"/>
    </ligand>
</feature>
<dbReference type="GO" id="GO:0016740">
    <property type="term" value="F:transferase activity"/>
    <property type="evidence" value="ECO:0007669"/>
    <property type="project" value="UniProtKB-ARBA"/>
</dbReference>
<dbReference type="InterPro" id="IPR018162">
    <property type="entry name" value="Ala-tRNA-ligase_IIc_anticod-bd"/>
</dbReference>
<dbReference type="Proteomes" id="UP000076268">
    <property type="component" value="Unassembled WGS sequence"/>
</dbReference>
<keyword evidence="7 13" id="KW-0067">ATP-binding</keyword>
<dbReference type="PANTHER" id="PTHR11777">
    <property type="entry name" value="ALANYL-TRNA SYNTHETASE"/>
    <property type="match status" value="1"/>
</dbReference>
<evidence type="ECO:0000256" key="7">
    <source>
        <dbReference type="ARBA" id="ARBA00022840"/>
    </source>
</evidence>
<evidence type="ECO:0000256" key="2">
    <source>
        <dbReference type="ARBA" id="ARBA00022555"/>
    </source>
</evidence>
<dbReference type="GO" id="GO:0006419">
    <property type="term" value="P:alanyl-tRNA aminoacylation"/>
    <property type="evidence" value="ECO:0007669"/>
    <property type="project" value="UniProtKB-UniRule"/>
</dbReference>
<gene>
    <name evidence="13" type="primary">alaS</name>
    <name evidence="15" type="ORF">AXX12_05405</name>
</gene>
<keyword evidence="8 13" id="KW-0694">RNA-binding</keyword>
<dbReference type="PANTHER" id="PTHR11777:SF9">
    <property type="entry name" value="ALANINE--TRNA LIGASE, CYTOPLASMIC"/>
    <property type="match status" value="1"/>
</dbReference>
<name>A0A154BU40_ANASB</name>
<dbReference type="Gene3D" id="3.10.310.40">
    <property type="match status" value="1"/>
</dbReference>
<evidence type="ECO:0000256" key="1">
    <source>
        <dbReference type="ARBA" id="ARBA00008226"/>
    </source>
</evidence>
<keyword evidence="3 13" id="KW-0436">Ligase</keyword>
<feature type="binding site" evidence="13">
    <location>
        <position position="660"/>
    </location>
    <ligand>
        <name>Zn(2+)</name>
        <dbReference type="ChEBI" id="CHEBI:29105"/>
    </ligand>
</feature>
<evidence type="ECO:0000256" key="13">
    <source>
        <dbReference type="HAMAP-Rule" id="MF_00036"/>
    </source>
</evidence>
<dbReference type="PROSITE" id="PS50860">
    <property type="entry name" value="AA_TRNA_LIGASE_II_ALA"/>
    <property type="match status" value="1"/>
</dbReference>
<dbReference type="Pfam" id="PF01411">
    <property type="entry name" value="tRNA-synt_2c"/>
    <property type="match status" value="1"/>
</dbReference>
<comment type="cofactor">
    <cofactor evidence="13">
        <name>Zn(2+)</name>
        <dbReference type="ChEBI" id="CHEBI:29105"/>
    </cofactor>
    <text evidence="13">Binds 1 zinc ion per subunit.</text>
</comment>
<keyword evidence="2 13" id="KW-0820">tRNA-binding</keyword>